<name>A0ABU1UXW9_9GAMM</name>
<dbReference type="RefSeq" id="WP_310071938.1">
    <property type="nucleotide sequence ID" value="NZ_JAVDVX010000003.1"/>
</dbReference>
<comment type="caution">
    <text evidence="2">The sequence shown here is derived from an EMBL/GenBank/DDBJ whole genome shotgun (WGS) entry which is preliminary data.</text>
</comment>
<dbReference type="EMBL" id="JAVDVX010000003">
    <property type="protein sequence ID" value="MDR7089993.1"/>
    <property type="molecule type" value="Genomic_DNA"/>
</dbReference>
<evidence type="ECO:0000256" key="1">
    <source>
        <dbReference type="SAM" id="Phobius"/>
    </source>
</evidence>
<dbReference type="Proteomes" id="UP001253595">
    <property type="component" value="Unassembled WGS sequence"/>
</dbReference>
<keyword evidence="1" id="KW-0812">Transmembrane</keyword>
<feature type="transmembrane region" description="Helical" evidence="1">
    <location>
        <begin position="98"/>
        <end position="120"/>
    </location>
</feature>
<reference evidence="2 3" key="1">
    <citation type="submission" date="2023-07" db="EMBL/GenBank/DDBJ databases">
        <title>Sorghum-associated microbial communities from plants grown in Nebraska, USA.</title>
        <authorList>
            <person name="Schachtman D."/>
        </authorList>
    </citation>
    <scope>NUCLEOTIDE SEQUENCE [LARGE SCALE GENOMIC DNA]</scope>
    <source>
        <strain evidence="2 3">BE190</strain>
    </source>
</reference>
<evidence type="ECO:0008006" key="4">
    <source>
        <dbReference type="Google" id="ProtNLM"/>
    </source>
</evidence>
<protein>
    <recommendedName>
        <fullName evidence="4">DUF2007 domain-containing protein</fullName>
    </recommendedName>
</protein>
<dbReference type="Pfam" id="PF19661">
    <property type="entry name" value="DUF6164"/>
    <property type="match status" value="1"/>
</dbReference>
<keyword evidence="3" id="KW-1185">Reference proteome</keyword>
<gene>
    <name evidence="2" type="ORF">J2X05_002015</name>
</gene>
<accession>A0ABU1UXW9</accession>
<evidence type="ECO:0000313" key="3">
    <source>
        <dbReference type="Proteomes" id="UP001253595"/>
    </source>
</evidence>
<proteinExistence type="predicted"/>
<sequence length="123" mass="14160">MARLLFKLAQVPDDEAQEIRTILDEHQIHYYETDAGFFRVGLDAIWLADGTQEERARELIREYQAERAVRQQQNYAQLVEAGQVPSVWQHFCAQPIRFIAVALGIMFVAGLTLIPFVMLLRNA</sequence>
<organism evidence="2 3">
    <name type="scientific">Cellvibrio fibrivorans</name>
    <dbReference type="NCBI Taxonomy" id="126350"/>
    <lineage>
        <taxon>Bacteria</taxon>
        <taxon>Pseudomonadati</taxon>
        <taxon>Pseudomonadota</taxon>
        <taxon>Gammaproteobacteria</taxon>
        <taxon>Cellvibrionales</taxon>
        <taxon>Cellvibrionaceae</taxon>
        <taxon>Cellvibrio</taxon>
    </lineage>
</organism>
<keyword evidence="1" id="KW-1133">Transmembrane helix</keyword>
<dbReference type="InterPro" id="IPR046162">
    <property type="entry name" value="DUF6164"/>
</dbReference>
<evidence type="ECO:0000313" key="2">
    <source>
        <dbReference type="EMBL" id="MDR7089993.1"/>
    </source>
</evidence>
<keyword evidence="1" id="KW-0472">Membrane</keyword>